<evidence type="ECO:0000313" key="2">
    <source>
        <dbReference type="EMBL" id="QKV52045.1"/>
    </source>
</evidence>
<proteinExistence type="predicted"/>
<evidence type="ECO:0008006" key="4">
    <source>
        <dbReference type="Google" id="ProtNLM"/>
    </source>
</evidence>
<organism evidence="2 3">
    <name type="scientific">Comamonas antarctica</name>
    <dbReference type="NCBI Taxonomy" id="2743470"/>
    <lineage>
        <taxon>Bacteria</taxon>
        <taxon>Pseudomonadati</taxon>
        <taxon>Pseudomonadota</taxon>
        <taxon>Betaproteobacteria</taxon>
        <taxon>Burkholderiales</taxon>
        <taxon>Comamonadaceae</taxon>
        <taxon>Comamonas</taxon>
    </lineage>
</organism>
<feature type="transmembrane region" description="Helical" evidence="1">
    <location>
        <begin position="7"/>
        <end position="26"/>
    </location>
</feature>
<dbReference type="EMBL" id="CP054840">
    <property type="protein sequence ID" value="QKV52045.1"/>
    <property type="molecule type" value="Genomic_DNA"/>
</dbReference>
<keyword evidence="1" id="KW-1133">Transmembrane helix</keyword>
<reference evidence="2 3" key="1">
    <citation type="submission" date="2020-06" db="EMBL/GenBank/DDBJ databases">
        <title>Acidovorax antarctica sp. nov., isolated from Corinth ice sheet soil, Antarctic Fields Peninsula.</title>
        <authorList>
            <person name="Xu Q."/>
            <person name="Peng F."/>
        </authorList>
    </citation>
    <scope>NUCLEOTIDE SEQUENCE [LARGE SCALE GENOMIC DNA]</scope>
    <source>
        <strain evidence="2 3">16-35-5</strain>
    </source>
</reference>
<feature type="transmembrane region" description="Helical" evidence="1">
    <location>
        <begin position="46"/>
        <end position="66"/>
    </location>
</feature>
<keyword evidence="3" id="KW-1185">Reference proteome</keyword>
<evidence type="ECO:0000313" key="3">
    <source>
        <dbReference type="Proteomes" id="UP000509579"/>
    </source>
</evidence>
<dbReference type="AlphaFoldDB" id="A0A6N1X2S1"/>
<dbReference type="Proteomes" id="UP000509579">
    <property type="component" value="Chromosome"/>
</dbReference>
<keyword evidence="1" id="KW-0812">Transmembrane</keyword>
<gene>
    <name evidence="2" type="ORF">HUK68_03540</name>
</gene>
<keyword evidence="1" id="KW-0472">Membrane</keyword>
<accession>A0A6N1X2S1</accession>
<protein>
    <recommendedName>
        <fullName evidence="4">ATP synthase protein I</fullName>
    </recommendedName>
</protein>
<name>A0A6N1X2S1_9BURK</name>
<dbReference type="KEGG" id="aant:HUK68_03540"/>
<sequence>MSNVRKMLVEGLSDAAGFVVGGLLGYGLGRLLNLDLFASGYGPSTLAAIVLIGLCAGAGLQAARIWRTERDKPGPK</sequence>
<evidence type="ECO:0000256" key="1">
    <source>
        <dbReference type="SAM" id="Phobius"/>
    </source>
</evidence>
<dbReference type="RefSeq" id="WP_175502947.1">
    <property type="nucleotide sequence ID" value="NZ_CP054840.1"/>
</dbReference>